<sequence length="46" mass="5481">MKVRFIVQEQDNPKNIRECFFNDKTTNDSRWLKTLKTDIILLALSP</sequence>
<protein>
    <submittedName>
        <fullName evidence="1">Uncharacterized protein</fullName>
    </submittedName>
</protein>
<accession>F6CY76</accession>
<dbReference type="Proteomes" id="UP000009230">
    <property type="component" value="Chromosome"/>
</dbReference>
<proteinExistence type="predicted"/>
<organism evidence="1 2">
    <name type="scientific">Marinomonas posidonica (strain CECT 7376 / NCIMB 14433 / IVIA-Po-181)</name>
    <dbReference type="NCBI Taxonomy" id="491952"/>
    <lineage>
        <taxon>Bacteria</taxon>
        <taxon>Pseudomonadati</taxon>
        <taxon>Pseudomonadota</taxon>
        <taxon>Gammaproteobacteria</taxon>
        <taxon>Oceanospirillales</taxon>
        <taxon>Oceanospirillaceae</taxon>
        <taxon>Marinomonas</taxon>
    </lineage>
</organism>
<dbReference type="HOGENOM" id="CLU_3185594_0_0_6"/>
<dbReference type="EMBL" id="CP002771">
    <property type="protein sequence ID" value="AEF53403.1"/>
    <property type="molecule type" value="Genomic_DNA"/>
</dbReference>
<dbReference type="KEGG" id="mpc:Mar181_0338"/>
<dbReference type="AlphaFoldDB" id="F6CY76"/>
<evidence type="ECO:0000313" key="2">
    <source>
        <dbReference type="Proteomes" id="UP000009230"/>
    </source>
</evidence>
<evidence type="ECO:0000313" key="1">
    <source>
        <dbReference type="EMBL" id="AEF53403.1"/>
    </source>
</evidence>
<name>F6CY76_MARPP</name>
<keyword evidence="2" id="KW-1185">Reference proteome</keyword>
<gene>
    <name evidence="1" type="ordered locus">Mar181_0338</name>
</gene>
<reference evidence="1 2" key="1">
    <citation type="journal article" date="2012" name="Stand. Genomic Sci.">
        <title>Complete genome sequence of Marinomonas posidonica type strain (IVIA-Po-181(T)).</title>
        <authorList>
            <person name="Lucas-Elio P."/>
            <person name="Goodwin L."/>
            <person name="Woyke T."/>
            <person name="Pitluck S."/>
            <person name="Nolan M."/>
            <person name="Kyrpides N.C."/>
            <person name="Detter J.C."/>
            <person name="Copeland A."/>
            <person name="Lu M."/>
            <person name="Bruce D."/>
            <person name="Detter C."/>
            <person name="Tapia R."/>
            <person name="Han S."/>
            <person name="Land M.L."/>
            <person name="Ivanova N."/>
            <person name="Mikhailova N."/>
            <person name="Johnston A.W."/>
            <person name="Sanchez-Amat A."/>
        </authorList>
    </citation>
    <scope>NUCLEOTIDE SEQUENCE [LARGE SCALE GENOMIC DNA]</scope>
    <source>
        <strain evidence="2">CECT 7376 / NCIMB 14433 / IVIA-Po-181</strain>
    </source>
</reference>
<dbReference type="STRING" id="491952.Mar181_0338"/>